<dbReference type="InterPro" id="IPR016197">
    <property type="entry name" value="Chromo-like_dom_sf"/>
</dbReference>
<dbReference type="RefSeq" id="XP_028468044.1">
    <property type="nucleotide sequence ID" value="XM_028611081.1"/>
</dbReference>
<dbReference type="EMBL" id="ML119052">
    <property type="protein sequence ID" value="ROT40238.1"/>
    <property type="molecule type" value="Genomic_DNA"/>
</dbReference>
<gene>
    <name evidence="4" type="ORF">SODALDRAFT_329923</name>
</gene>
<keyword evidence="5" id="KW-1185">Reference proteome</keyword>
<feature type="compositionally biased region" description="Polar residues" evidence="2">
    <location>
        <begin position="221"/>
        <end position="232"/>
    </location>
</feature>
<dbReference type="GeneID" id="39579559"/>
<feature type="region of interest" description="Disordered" evidence="2">
    <location>
        <begin position="379"/>
        <end position="493"/>
    </location>
</feature>
<dbReference type="Proteomes" id="UP000272025">
    <property type="component" value="Unassembled WGS sequence"/>
</dbReference>
<feature type="region of interest" description="Disordered" evidence="2">
    <location>
        <begin position="1342"/>
        <end position="1362"/>
    </location>
</feature>
<feature type="compositionally biased region" description="Low complexity" evidence="2">
    <location>
        <begin position="181"/>
        <end position="192"/>
    </location>
</feature>
<feature type="compositionally biased region" description="Polar residues" evidence="2">
    <location>
        <begin position="379"/>
        <end position="396"/>
    </location>
</feature>
<evidence type="ECO:0000256" key="1">
    <source>
        <dbReference type="ARBA" id="ARBA00011353"/>
    </source>
</evidence>
<feature type="compositionally biased region" description="Polar residues" evidence="2">
    <location>
        <begin position="239"/>
        <end position="260"/>
    </location>
</feature>
<dbReference type="PROSITE" id="PS50013">
    <property type="entry name" value="CHROMO_2"/>
    <property type="match status" value="1"/>
</dbReference>
<dbReference type="GO" id="GO:0006338">
    <property type="term" value="P:chromatin remodeling"/>
    <property type="evidence" value="ECO:0007669"/>
    <property type="project" value="UniProtKB-ARBA"/>
</dbReference>
<evidence type="ECO:0000256" key="2">
    <source>
        <dbReference type="SAM" id="MobiDB-lite"/>
    </source>
</evidence>
<dbReference type="SUPFAM" id="SSF54160">
    <property type="entry name" value="Chromo domain-like"/>
    <property type="match status" value="1"/>
</dbReference>
<feature type="compositionally biased region" description="Basic and acidic residues" evidence="2">
    <location>
        <begin position="484"/>
        <end position="493"/>
    </location>
</feature>
<evidence type="ECO:0000259" key="3">
    <source>
        <dbReference type="PROSITE" id="PS50013"/>
    </source>
</evidence>
<comment type="subunit">
    <text evidence="1">Component of the NuA4 histone acetyltransferase complex.</text>
</comment>
<sequence>MMAPTAGEDKLASSGAEPSMEGDLPESDSFLDSPISSQHDSDEDFSVIGVLAEAFDGNERLYLIQWAGYGEEDWSWEPEENLSAECLKEWAQTNAKQRRGEAKPFDVEQWERNCQAIRKRRLEQHKRRNWARKRRGMELNLYPGETLADYDDSGEAAADDDFNDLLPPPRPIGQASEPGKATAPSPAPTSTSIGNLDESRTHFLSREGPPSNLRRRPVVDQTRNLENQPTGSSRERSGQRPQLSITTSSHRGAAKTSTSVAAARQAGESAPSLDRPKPSSMVNALLTAKKSSNADKKQPARSSTGNVFVSGKPNPTRQRLENTADSAKAPRMYPSRSIIRRAELRSRDLADRAPATPVGLGLFPISTSTGPMPRPFTTATDTISPSQAVPETSPITPLNEPVKSALRRPRDSSPTGSDVQEITSRKKPRVRFTEEVIDVSESPRASPVGCAPPGVDQGLGPGQEMERENGITKPATAQTPHHLSFRDDRPRRETRSLNKKVSLGPVGSQGIDVAFDGIPLPSKPWVPSFANAALVFSFACTAKDFIFQCGAVPHLRARTLAWGSVISQAQAGALDIAADQLRLGSFGLVSFHADFYVIVYPARCEDWKHGVPEAEPVSPAGVALKYLVLQSSSPEAARGLAIPPAISHNSAMPTGNTSRVKAMSLFFGLSYDQLLPTELRSRHRTHNFFLTFPPSKRLTYNFLCAWLRDANPACRIFSSLDPGDWRAFIDISAEEGGCIIIHETATSTVRLFPNVAELLFDKDNSSFSFWSFEEGLQKFPYGLSLSAHAVYPGQFRFSRLFPHGSAILFTPSFLIAQPCRARQLLSRYYARLDEAKFYVKLAVSANICSFLEELALEKLEEHRALVKRHTQMDTSKAEAKERLLGLTKEDCTARFELLAVTRRLMDIQNNKAGREPFILVDKSIDANDEQSIVNWFGWWSQTHLDLFRMFYVLGSHDEDNGRAVHRVPIPRYVPGTTDDPDVAFHGATQTVDSSSSPAVVGFLSTIVRNGDADSFHCFLRELSNAPPYFMRLYAYAVSYFQNPVEMADHFGDLKMEFESYRSWFNYAWSFGRGFNTYIGLFYTIETAWDPKRFKKNELPMRHPWIAVYRVQNPHFAKRRATELIIWDTDAPRRFPGSSTPHRSKLIPAQQALIEFLENKGSEKNPELPLERVWLGGYQSPSVGNPSAIDETLEMLQALVGDVRRWLPAPEIHMHERGYKMVELTGHDTTTGSDRMNLDSPAPNDPAHPDPDAGKDAKIVFHPPRSNGTTGAKRTECRNALFLEATELRSREKTAKRMSFKFPTTLKWYMLQKAEGRHFEHIRFETWEGIFNALAMNGGRTGSGPAGVAASATSSVASSGTSR</sequence>
<proteinExistence type="predicted"/>
<feature type="compositionally biased region" description="Low complexity" evidence="2">
    <location>
        <begin position="1345"/>
        <end position="1362"/>
    </location>
</feature>
<dbReference type="Pfam" id="PF00385">
    <property type="entry name" value="Chromo"/>
    <property type="match status" value="1"/>
</dbReference>
<dbReference type="OrthoDB" id="436852at2759"/>
<dbReference type="STRING" id="1314773.A0A3N2Q0M1"/>
<evidence type="ECO:0000313" key="4">
    <source>
        <dbReference type="EMBL" id="ROT40238.1"/>
    </source>
</evidence>
<dbReference type="InterPro" id="IPR000953">
    <property type="entry name" value="Chromo/chromo_shadow_dom"/>
</dbReference>
<feature type="region of interest" description="Disordered" evidence="2">
    <location>
        <begin position="1"/>
        <end position="42"/>
    </location>
</feature>
<feature type="compositionally biased region" description="Acidic residues" evidence="2">
    <location>
        <begin position="150"/>
        <end position="163"/>
    </location>
</feature>
<feature type="region of interest" description="Disordered" evidence="2">
    <location>
        <begin position="1225"/>
        <end position="1257"/>
    </location>
</feature>
<organism evidence="4 5">
    <name type="scientific">Sodiomyces alkalinus (strain CBS 110278 / VKM F-3762 / F11)</name>
    <name type="common">Alkaliphilic filamentous fungus</name>
    <dbReference type="NCBI Taxonomy" id="1314773"/>
    <lineage>
        <taxon>Eukaryota</taxon>
        <taxon>Fungi</taxon>
        <taxon>Dikarya</taxon>
        <taxon>Ascomycota</taxon>
        <taxon>Pezizomycotina</taxon>
        <taxon>Sordariomycetes</taxon>
        <taxon>Hypocreomycetidae</taxon>
        <taxon>Glomerellales</taxon>
        <taxon>Plectosphaerellaceae</taxon>
        <taxon>Sodiomyces</taxon>
    </lineage>
</organism>
<feature type="domain" description="Chromo" evidence="3">
    <location>
        <begin position="45"/>
        <end position="86"/>
    </location>
</feature>
<reference evidence="4 5" key="1">
    <citation type="journal article" date="2018" name="Mol. Ecol.">
        <title>The obligate alkalophilic soda-lake fungus Sodiomyces alkalinus has shifted to a protein diet.</title>
        <authorList>
            <person name="Grum-Grzhimaylo A.A."/>
            <person name="Falkoski D.L."/>
            <person name="van den Heuvel J."/>
            <person name="Valero-Jimenez C.A."/>
            <person name="Min B."/>
            <person name="Choi I.G."/>
            <person name="Lipzen A."/>
            <person name="Daum C.G."/>
            <person name="Aanen D.K."/>
            <person name="Tsang A."/>
            <person name="Henrissat B."/>
            <person name="Bilanenko E.N."/>
            <person name="de Vries R.P."/>
            <person name="van Kan J.A.L."/>
            <person name="Grigoriev I.V."/>
            <person name="Debets A.J.M."/>
        </authorList>
    </citation>
    <scope>NUCLEOTIDE SEQUENCE [LARGE SCALE GENOMIC DNA]</scope>
    <source>
        <strain evidence="4 5">F11</strain>
    </source>
</reference>
<evidence type="ECO:0000313" key="5">
    <source>
        <dbReference type="Proteomes" id="UP000272025"/>
    </source>
</evidence>
<dbReference type="InterPro" id="IPR023780">
    <property type="entry name" value="Chromo_domain"/>
</dbReference>
<accession>A0A3N2Q0M1</accession>
<protein>
    <recommendedName>
        <fullName evidence="3">Chromo domain-containing protein</fullName>
    </recommendedName>
</protein>
<feature type="compositionally biased region" description="Polar residues" evidence="2">
    <location>
        <begin position="412"/>
        <end position="422"/>
    </location>
</feature>
<feature type="compositionally biased region" description="Polar residues" evidence="2">
    <location>
        <begin position="300"/>
        <end position="325"/>
    </location>
</feature>
<dbReference type="Gene3D" id="2.40.50.40">
    <property type="match status" value="1"/>
</dbReference>
<name>A0A3N2Q0M1_SODAK</name>
<feature type="region of interest" description="Disordered" evidence="2">
    <location>
        <begin position="150"/>
        <end position="331"/>
    </location>
</feature>
<feature type="compositionally biased region" description="Basic and acidic residues" evidence="2">
    <location>
        <begin position="1246"/>
        <end position="1257"/>
    </location>
</feature>